<gene>
    <name evidence="1" type="ORF">CLV81_3495</name>
</gene>
<sequence length="98" mass="10969">MLHMKKIFGLLLFSGLILVKVSAFHVHAHHDEDCEAIDDCEICDLVLENQASDLDIPIPFFTDINHVISIEEKAPLKSKSFSSSSNINLLFSRPPPHS</sequence>
<organism evidence="1 2">
    <name type="scientific">Flagellimonas meridianipacifica</name>
    <dbReference type="NCBI Taxonomy" id="1080225"/>
    <lineage>
        <taxon>Bacteria</taxon>
        <taxon>Pseudomonadati</taxon>
        <taxon>Bacteroidota</taxon>
        <taxon>Flavobacteriia</taxon>
        <taxon>Flavobacteriales</taxon>
        <taxon>Flavobacteriaceae</taxon>
        <taxon>Flagellimonas</taxon>
    </lineage>
</organism>
<name>A0A2T0MC77_9FLAO</name>
<evidence type="ECO:0000313" key="2">
    <source>
        <dbReference type="Proteomes" id="UP000237640"/>
    </source>
</evidence>
<dbReference type="Proteomes" id="UP000237640">
    <property type="component" value="Unassembled WGS sequence"/>
</dbReference>
<comment type="caution">
    <text evidence="1">The sequence shown here is derived from an EMBL/GenBank/DDBJ whole genome shotgun (WGS) entry which is preliminary data.</text>
</comment>
<protein>
    <submittedName>
        <fullName evidence="1">Uncharacterized protein</fullName>
    </submittedName>
</protein>
<evidence type="ECO:0000313" key="1">
    <source>
        <dbReference type="EMBL" id="PRX55089.1"/>
    </source>
</evidence>
<dbReference type="EMBL" id="PVYX01000002">
    <property type="protein sequence ID" value="PRX55089.1"/>
    <property type="molecule type" value="Genomic_DNA"/>
</dbReference>
<reference evidence="1 2" key="1">
    <citation type="submission" date="2018-03" db="EMBL/GenBank/DDBJ databases">
        <title>Genomic Encyclopedia of Archaeal and Bacterial Type Strains, Phase II (KMG-II): from individual species to whole genera.</title>
        <authorList>
            <person name="Goeker M."/>
        </authorList>
    </citation>
    <scope>NUCLEOTIDE SEQUENCE [LARGE SCALE GENOMIC DNA]</scope>
    <source>
        <strain evidence="1 2">DSM 25027</strain>
    </source>
</reference>
<accession>A0A2T0MC77</accession>
<dbReference type="AlphaFoldDB" id="A0A2T0MC77"/>
<proteinExistence type="predicted"/>
<keyword evidence="2" id="KW-1185">Reference proteome</keyword>